<organism evidence="1">
    <name type="scientific">anaerobic digester metagenome</name>
    <dbReference type="NCBI Taxonomy" id="1263854"/>
    <lineage>
        <taxon>unclassified sequences</taxon>
        <taxon>metagenomes</taxon>
        <taxon>ecological metagenomes</taxon>
    </lineage>
</organism>
<dbReference type="PROSITE" id="PS00221">
    <property type="entry name" value="MIP"/>
    <property type="match status" value="1"/>
</dbReference>
<sequence length="198" mass="22557">MRRDTRYPYRACMALFCIVWALLAAGCKRSDIILVKKGVYGNYETAIGTAFDRCSHFVNTSWDRIQYEANRPMVVFTAEFPIQVFLNTVTADAHNWLTLEKIYFEQVAPQLTHAYIRITFPVIQENRTFTLGDVMLGIASEKQTVWSPAFSQEKKARIIQAIYEDSPDIFTQVAAHANPSFSMGITLLRTLTGKDISQ</sequence>
<name>A0A485LX00_9ZZZZ</name>
<dbReference type="EMBL" id="CAADRM010000078">
    <property type="protein sequence ID" value="VFU13279.1"/>
    <property type="molecule type" value="Genomic_DNA"/>
</dbReference>
<protein>
    <submittedName>
        <fullName evidence="1">Uncharacterized protein</fullName>
    </submittedName>
</protein>
<proteinExistence type="predicted"/>
<dbReference type="InterPro" id="IPR022357">
    <property type="entry name" value="MIP_CS"/>
</dbReference>
<gene>
    <name evidence="1" type="ORF">SCFA_170002</name>
</gene>
<reference evidence="1" key="1">
    <citation type="submission" date="2019-03" db="EMBL/GenBank/DDBJ databases">
        <authorList>
            <person name="Hao L."/>
        </authorList>
    </citation>
    <scope>NUCLEOTIDE SEQUENCE</scope>
</reference>
<dbReference type="PROSITE" id="PS51257">
    <property type="entry name" value="PROKAR_LIPOPROTEIN"/>
    <property type="match status" value="1"/>
</dbReference>
<evidence type="ECO:0000313" key="1">
    <source>
        <dbReference type="EMBL" id="VFU13279.1"/>
    </source>
</evidence>
<accession>A0A485LX00</accession>
<dbReference type="AlphaFoldDB" id="A0A485LX00"/>